<dbReference type="InterPro" id="IPR009056">
    <property type="entry name" value="Cyt_c-like_dom"/>
</dbReference>
<accession>A0A556ML41</accession>
<dbReference type="OrthoDB" id="9809720at2"/>
<keyword evidence="3 4" id="KW-0408">Iron</keyword>
<dbReference type="Gene3D" id="1.10.760.10">
    <property type="entry name" value="Cytochrome c-like domain"/>
    <property type="match status" value="2"/>
</dbReference>
<evidence type="ECO:0000256" key="3">
    <source>
        <dbReference type="ARBA" id="ARBA00023004"/>
    </source>
</evidence>
<feature type="domain" description="Cytochrome c" evidence="6">
    <location>
        <begin position="46"/>
        <end position="160"/>
    </location>
</feature>
<sequence length="321" mass="35246">MKKVIKAIAYLAIIIVIVLIGVVAYVTLALPNVGPAENIKVEASPQRIARGKYLANNVAACLDCHSPKDPVRFGNPIDTNRLGVGGDKFGAGEGFPGDVIVPNITPAKLQSWTDGELFRAITTGVKKDGSAIFPLMPWPYYSKMDREDIYSIIVYIRTLKPVTTDYPKSKLDFPLNIIVHTMPQKATLGTKPDTRDSVKYGEYLVQSSACQECHSQDDKGKIIAGLEFAGGKEFKVNGHTLRPANITPDVTTGIGNWSKQMFIARFKAFNDPGKAQAVAAGQFQTIMPWWQYSKMTDGDLASIYAYLKTVKPVKNNVVKFN</sequence>
<keyword evidence="5" id="KW-1133">Transmembrane helix</keyword>
<dbReference type="GO" id="GO:0020037">
    <property type="term" value="F:heme binding"/>
    <property type="evidence" value="ECO:0007669"/>
    <property type="project" value="InterPro"/>
</dbReference>
<dbReference type="RefSeq" id="WP_144248686.1">
    <property type="nucleotide sequence ID" value="NZ_VLPK01000002.1"/>
</dbReference>
<keyword evidence="5" id="KW-0812">Transmembrane</keyword>
<dbReference type="SUPFAM" id="SSF46626">
    <property type="entry name" value="Cytochrome c"/>
    <property type="match status" value="2"/>
</dbReference>
<comment type="caution">
    <text evidence="7">The sequence shown here is derived from an EMBL/GenBank/DDBJ whole genome shotgun (WGS) entry which is preliminary data.</text>
</comment>
<keyword evidence="8" id="KW-1185">Reference proteome</keyword>
<name>A0A556ML41_9SPHI</name>
<keyword evidence="2 4" id="KW-0479">Metal-binding</keyword>
<dbReference type="PANTHER" id="PTHR35008:SF4">
    <property type="entry name" value="BLL4482 PROTEIN"/>
    <property type="match status" value="1"/>
</dbReference>
<dbReference type="AlphaFoldDB" id="A0A556ML41"/>
<feature type="transmembrane region" description="Helical" evidence="5">
    <location>
        <begin position="7"/>
        <end position="30"/>
    </location>
</feature>
<evidence type="ECO:0000256" key="4">
    <source>
        <dbReference type="PROSITE-ProRule" id="PRU00433"/>
    </source>
</evidence>
<organism evidence="7 8">
    <name type="scientific">Mucilaginibacter corticis</name>
    <dbReference type="NCBI Taxonomy" id="2597670"/>
    <lineage>
        <taxon>Bacteria</taxon>
        <taxon>Pseudomonadati</taxon>
        <taxon>Bacteroidota</taxon>
        <taxon>Sphingobacteriia</taxon>
        <taxon>Sphingobacteriales</taxon>
        <taxon>Sphingobacteriaceae</taxon>
        <taxon>Mucilaginibacter</taxon>
    </lineage>
</organism>
<keyword evidence="5" id="KW-0472">Membrane</keyword>
<dbReference type="PANTHER" id="PTHR35008">
    <property type="entry name" value="BLL4482 PROTEIN-RELATED"/>
    <property type="match status" value="1"/>
</dbReference>
<dbReference type="InterPro" id="IPR051459">
    <property type="entry name" value="Cytochrome_c-type_DH"/>
</dbReference>
<feature type="domain" description="Cytochrome c" evidence="6">
    <location>
        <begin position="196"/>
        <end position="311"/>
    </location>
</feature>
<evidence type="ECO:0000256" key="1">
    <source>
        <dbReference type="ARBA" id="ARBA00022617"/>
    </source>
</evidence>
<evidence type="ECO:0000313" key="7">
    <source>
        <dbReference type="EMBL" id="TSJ40647.1"/>
    </source>
</evidence>
<dbReference type="EMBL" id="VLPK01000002">
    <property type="protein sequence ID" value="TSJ40647.1"/>
    <property type="molecule type" value="Genomic_DNA"/>
</dbReference>
<evidence type="ECO:0000313" key="8">
    <source>
        <dbReference type="Proteomes" id="UP000318733"/>
    </source>
</evidence>
<dbReference type="PROSITE" id="PS51007">
    <property type="entry name" value="CYTC"/>
    <property type="match status" value="2"/>
</dbReference>
<dbReference type="GO" id="GO:0046872">
    <property type="term" value="F:metal ion binding"/>
    <property type="evidence" value="ECO:0007669"/>
    <property type="project" value="UniProtKB-KW"/>
</dbReference>
<reference evidence="7 8" key="1">
    <citation type="submission" date="2019-07" db="EMBL/GenBank/DDBJ databases">
        <authorList>
            <person name="Huq M.A."/>
        </authorList>
    </citation>
    <scope>NUCLEOTIDE SEQUENCE [LARGE SCALE GENOMIC DNA]</scope>
    <source>
        <strain evidence="7 8">MAH-19</strain>
    </source>
</reference>
<evidence type="ECO:0000256" key="5">
    <source>
        <dbReference type="SAM" id="Phobius"/>
    </source>
</evidence>
<dbReference type="Proteomes" id="UP000318733">
    <property type="component" value="Unassembled WGS sequence"/>
</dbReference>
<evidence type="ECO:0000259" key="6">
    <source>
        <dbReference type="PROSITE" id="PS51007"/>
    </source>
</evidence>
<gene>
    <name evidence="7" type="ORF">FO440_12935</name>
</gene>
<dbReference type="InterPro" id="IPR036909">
    <property type="entry name" value="Cyt_c-like_dom_sf"/>
</dbReference>
<evidence type="ECO:0000256" key="2">
    <source>
        <dbReference type="ARBA" id="ARBA00022723"/>
    </source>
</evidence>
<keyword evidence="1 4" id="KW-0349">Heme</keyword>
<dbReference type="GO" id="GO:0009055">
    <property type="term" value="F:electron transfer activity"/>
    <property type="evidence" value="ECO:0007669"/>
    <property type="project" value="InterPro"/>
</dbReference>
<protein>
    <submittedName>
        <fullName evidence="7">C-type cytochrome</fullName>
    </submittedName>
</protein>
<proteinExistence type="predicted"/>